<dbReference type="Proteomes" id="UP000199095">
    <property type="component" value="Unassembled WGS sequence"/>
</dbReference>
<proteinExistence type="predicted"/>
<dbReference type="Pfam" id="PF17356">
    <property type="entry name" value="PBSX_XtrA"/>
    <property type="match status" value="1"/>
</dbReference>
<organism evidence="1 2">
    <name type="scientific">Salinibacillus kushneri</name>
    <dbReference type="NCBI Taxonomy" id="237682"/>
    <lineage>
        <taxon>Bacteria</taxon>
        <taxon>Bacillati</taxon>
        <taxon>Bacillota</taxon>
        <taxon>Bacilli</taxon>
        <taxon>Bacillales</taxon>
        <taxon>Bacillaceae</taxon>
        <taxon>Salinibacillus</taxon>
    </lineage>
</organism>
<dbReference type="EMBL" id="FOHJ01000012">
    <property type="protein sequence ID" value="SET95040.1"/>
    <property type="molecule type" value="Genomic_DNA"/>
</dbReference>
<keyword evidence="2" id="KW-1185">Reference proteome</keyword>
<evidence type="ECO:0000313" key="2">
    <source>
        <dbReference type="Proteomes" id="UP000199095"/>
    </source>
</evidence>
<gene>
    <name evidence="1" type="ORF">SAMN05421676_11228</name>
</gene>
<dbReference type="OrthoDB" id="2738462at2"/>
<sequence>MRLEDVNVDTSSKKMEIDIEGNQPFCVVYCNGKAKKTYLPDHGETKVITHQGNVKRLKFDEGEEF</sequence>
<name>A0A1I0IDN3_9BACI</name>
<protein>
    <submittedName>
        <fullName evidence="1">Uncharacterized protein</fullName>
    </submittedName>
</protein>
<evidence type="ECO:0000313" key="1">
    <source>
        <dbReference type="EMBL" id="SET95040.1"/>
    </source>
</evidence>
<dbReference type="AlphaFoldDB" id="A0A1I0IDN3"/>
<accession>A0A1I0IDN3</accession>
<reference evidence="2" key="1">
    <citation type="submission" date="2016-10" db="EMBL/GenBank/DDBJ databases">
        <authorList>
            <person name="Varghese N."/>
            <person name="Submissions S."/>
        </authorList>
    </citation>
    <scope>NUCLEOTIDE SEQUENCE [LARGE SCALE GENOMIC DNA]</scope>
    <source>
        <strain evidence="2">CGMCC 1.3566</strain>
    </source>
</reference>
<dbReference type="STRING" id="237682.SAMN05421676_11228"/>
<dbReference type="InterPro" id="IPR035530">
    <property type="entry name" value="PBSX_XtrA"/>
</dbReference>